<evidence type="ECO:0000313" key="10">
    <source>
        <dbReference type="Proteomes" id="UP000280598"/>
    </source>
</evidence>
<evidence type="ECO:0000313" key="9">
    <source>
        <dbReference type="EMBL" id="RMZ22984.1"/>
    </source>
</evidence>
<dbReference type="FunFam" id="3.90.420.10:FF:000002">
    <property type="entry name" value="sulfite oxidase, mitochondrial"/>
    <property type="match status" value="1"/>
</dbReference>
<evidence type="ECO:0000256" key="3">
    <source>
        <dbReference type="ARBA" id="ARBA00022723"/>
    </source>
</evidence>
<organism evidence="9 11">
    <name type="scientific">Hortaea werneckii</name>
    <name type="common">Black yeast</name>
    <name type="synonym">Cladosporium werneckii</name>
    <dbReference type="NCBI Taxonomy" id="91943"/>
    <lineage>
        <taxon>Eukaryota</taxon>
        <taxon>Fungi</taxon>
        <taxon>Dikarya</taxon>
        <taxon>Ascomycota</taxon>
        <taxon>Pezizomycotina</taxon>
        <taxon>Dothideomycetes</taxon>
        <taxon>Dothideomycetidae</taxon>
        <taxon>Mycosphaerellales</taxon>
        <taxon>Teratosphaeriaceae</taxon>
        <taxon>Hortaea</taxon>
    </lineage>
</organism>
<dbReference type="Gene3D" id="3.90.420.10">
    <property type="entry name" value="Oxidoreductase, molybdopterin-binding domain"/>
    <property type="match status" value="1"/>
</dbReference>
<evidence type="ECO:0008006" key="12">
    <source>
        <dbReference type="Google" id="ProtNLM"/>
    </source>
</evidence>
<dbReference type="PANTHER" id="PTHR19372:SF7">
    <property type="entry name" value="SULFITE OXIDASE, MITOCHONDRIAL"/>
    <property type="match status" value="1"/>
</dbReference>
<evidence type="ECO:0000259" key="6">
    <source>
        <dbReference type="Pfam" id="PF00174"/>
    </source>
</evidence>
<gene>
    <name evidence="9" type="ORF">D0859_12994</name>
    <name evidence="8" type="ORF">D0860_07760</name>
</gene>
<dbReference type="SUPFAM" id="SSF56524">
    <property type="entry name" value="Oxidoreductase molybdopterin-binding domain"/>
    <property type="match status" value="1"/>
</dbReference>
<dbReference type="GO" id="GO:0005739">
    <property type="term" value="C:mitochondrion"/>
    <property type="evidence" value="ECO:0007669"/>
    <property type="project" value="TreeGrafter"/>
</dbReference>
<dbReference type="InterPro" id="IPR014756">
    <property type="entry name" value="Ig_E-set"/>
</dbReference>
<feature type="compositionally biased region" description="Basic and acidic residues" evidence="5">
    <location>
        <begin position="1"/>
        <end position="10"/>
    </location>
</feature>
<comment type="caution">
    <text evidence="9">The sequence shown here is derived from an EMBL/GenBank/DDBJ whole genome shotgun (WGS) entry which is preliminary data.</text>
</comment>
<dbReference type="EMBL" id="QWIT01000521">
    <property type="protein sequence ID" value="RMZ22984.1"/>
    <property type="molecule type" value="Genomic_DNA"/>
</dbReference>
<protein>
    <recommendedName>
        <fullName evidence="12">Sulfite oxidase</fullName>
    </recommendedName>
</protein>
<dbReference type="PRINTS" id="PR00407">
    <property type="entry name" value="EUMOPTERIN"/>
</dbReference>
<dbReference type="OrthoDB" id="10051395at2759"/>
<keyword evidence="3" id="KW-0479">Metal-binding</keyword>
<dbReference type="GO" id="GO:0030151">
    <property type="term" value="F:molybdenum ion binding"/>
    <property type="evidence" value="ECO:0007669"/>
    <property type="project" value="InterPro"/>
</dbReference>
<sequence length="371" mass="40412">MPDLPEKPLNREPPIQDLTSTFLTPPDSAYDRNHGVLAHLNANTHRVRVDGAVNQTLSLSLSDLHSFPQTNVTCALQCAGNRRHTMRTKIREVQGLNWHDGAIMNSQWSGPRLRDILAKAGGIALSASEQATAHVAFACHTAPCEAETWYGASIPLSRALREDGEVLLATSMNGAPLPPNHGFPVRVVAPGIAGARAVKWVDRITVQRGESENVYMQRDYKVLPPEVRDSQQAEGYWGVTPPVQEMPVNSAISFPVEGGVAERGEDGCVGVVGYAVPSGDDGPVTRVEVSADEGQSWTEAELLRGPEEGEEGKWAWKLWRARVCVPEGWGKTTVYSRATDQAGNTQPERSQWNLRGVCYNGYGEAADVMIK</sequence>
<feature type="domain" description="Moybdenum cofactor oxidoreductase dimerisation" evidence="7">
    <location>
        <begin position="243"/>
        <end position="362"/>
    </location>
</feature>
<dbReference type="GO" id="GO:0006790">
    <property type="term" value="P:sulfur compound metabolic process"/>
    <property type="evidence" value="ECO:0007669"/>
    <property type="project" value="TreeGrafter"/>
</dbReference>
<evidence type="ECO:0000256" key="2">
    <source>
        <dbReference type="ARBA" id="ARBA00022505"/>
    </source>
</evidence>
<dbReference type="Pfam" id="PF00174">
    <property type="entry name" value="Oxidored_molyb"/>
    <property type="match status" value="1"/>
</dbReference>
<dbReference type="Gene3D" id="2.60.40.650">
    <property type="match status" value="1"/>
</dbReference>
<dbReference type="InterPro" id="IPR005066">
    <property type="entry name" value="MoCF_OxRdtse_dimer"/>
</dbReference>
<comment type="cofactor">
    <cofactor evidence="1">
        <name>Mo-molybdopterin</name>
        <dbReference type="ChEBI" id="CHEBI:71302"/>
    </cofactor>
</comment>
<dbReference type="Proteomes" id="UP000280598">
    <property type="component" value="Unassembled WGS sequence"/>
</dbReference>
<dbReference type="SUPFAM" id="SSF81296">
    <property type="entry name" value="E set domains"/>
    <property type="match status" value="1"/>
</dbReference>
<dbReference type="GO" id="GO:0020037">
    <property type="term" value="F:heme binding"/>
    <property type="evidence" value="ECO:0007669"/>
    <property type="project" value="TreeGrafter"/>
</dbReference>
<dbReference type="GO" id="GO:0043546">
    <property type="term" value="F:molybdopterin cofactor binding"/>
    <property type="evidence" value="ECO:0007669"/>
    <property type="project" value="TreeGrafter"/>
</dbReference>
<reference evidence="10 11" key="1">
    <citation type="journal article" date="2018" name="BMC Genomics">
        <title>Genomic evidence for intraspecific hybridization in a clonal and extremely halotolerant yeast.</title>
        <authorList>
            <person name="Gostincar C."/>
            <person name="Stajich J.E."/>
            <person name="Zupancic J."/>
            <person name="Zalar P."/>
            <person name="Gunde-Cimerman N."/>
        </authorList>
    </citation>
    <scope>NUCLEOTIDE SEQUENCE [LARGE SCALE GENOMIC DNA]</scope>
    <source>
        <strain evidence="9 11">EXF-120</strain>
        <strain evidence="8 10">EXF-562</strain>
    </source>
</reference>
<evidence type="ECO:0000256" key="1">
    <source>
        <dbReference type="ARBA" id="ARBA00001924"/>
    </source>
</evidence>
<dbReference type="VEuPathDB" id="FungiDB:BTJ68_13413"/>
<feature type="domain" description="Oxidoreductase molybdopterin-binding" evidence="6">
    <location>
        <begin position="35"/>
        <end position="214"/>
    </location>
</feature>
<dbReference type="InterPro" id="IPR036374">
    <property type="entry name" value="OxRdtase_Mopterin-bd_sf"/>
</dbReference>
<proteinExistence type="predicted"/>
<name>A0A3M7IBZ7_HORWE</name>
<evidence type="ECO:0000313" key="11">
    <source>
        <dbReference type="Proteomes" id="UP000281677"/>
    </source>
</evidence>
<feature type="region of interest" description="Disordered" evidence="5">
    <location>
        <begin position="1"/>
        <end position="21"/>
    </location>
</feature>
<dbReference type="InterPro" id="IPR008335">
    <property type="entry name" value="Mopterin_OxRdtase_euk"/>
</dbReference>
<dbReference type="PANTHER" id="PTHR19372">
    <property type="entry name" value="SULFITE REDUCTASE"/>
    <property type="match status" value="1"/>
</dbReference>
<dbReference type="Proteomes" id="UP000281677">
    <property type="component" value="Unassembled WGS sequence"/>
</dbReference>
<evidence type="ECO:0000313" key="8">
    <source>
        <dbReference type="EMBL" id="RMZ01070.1"/>
    </source>
</evidence>
<keyword evidence="4" id="KW-0560">Oxidoreductase</keyword>
<dbReference type="Pfam" id="PF03404">
    <property type="entry name" value="Mo-co_dimer"/>
    <property type="match status" value="1"/>
</dbReference>
<dbReference type="AlphaFoldDB" id="A0A3M7IBZ7"/>
<evidence type="ECO:0000259" key="7">
    <source>
        <dbReference type="Pfam" id="PF03404"/>
    </source>
</evidence>
<dbReference type="GO" id="GO:0008482">
    <property type="term" value="F:sulfite oxidase activity"/>
    <property type="evidence" value="ECO:0007669"/>
    <property type="project" value="TreeGrafter"/>
</dbReference>
<evidence type="ECO:0000256" key="5">
    <source>
        <dbReference type="SAM" id="MobiDB-lite"/>
    </source>
</evidence>
<accession>A0A3M7IBZ7</accession>
<keyword evidence="2" id="KW-0500">Molybdenum</keyword>
<evidence type="ECO:0000256" key="4">
    <source>
        <dbReference type="ARBA" id="ARBA00023002"/>
    </source>
</evidence>
<dbReference type="InterPro" id="IPR000572">
    <property type="entry name" value="OxRdtase_Mopterin-bd_dom"/>
</dbReference>
<dbReference type="EMBL" id="QWIS01000222">
    <property type="protein sequence ID" value="RMZ01070.1"/>
    <property type="molecule type" value="Genomic_DNA"/>
</dbReference>